<protein>
    <submittedName>
        <fullName evidence="1">Uncharacterized protein</fullName>
    </submittedName>
</protein>
<dbReference type="Proteomes" id="UP000050398">
    <property type="component" value="Unassembled WGS sequence"/>
</dbReference>
<accession>A0A0P6WFT6</accession>
<name>A0A0P6WFT6_9BACI</name>
<dbReference type="OrthoDB" id="2922020at2"/>
<comment type="caution">
    <text evidence="1">The sequence shown here is derived from an EMBL/GenBank/DDBJ whole genome shotgun (WGS) entry which is preliminary data.</text>
</comment>
<dbReference type="RefSeq" id="WP_060672829.1">
    <property type="nucleotide sequence ID" value="NZ_LIXZ01000008.1"/>
</dbReference>
<dbReference type="AlphaFoldDB" id="A0A0P6WFT6"/>
<dbReference type="EMBL" id="LIXZ01000008">
    <property type="protein sequence ID" value="KPL59328.1"/>
    <property type="molecule type" value="Genomic_DNA"/>
</dbReference>
<dbReference type="PATRIC" id="fig|218284.4.peg.4216"/>
<sequence>MGEQKNGRGENLSAGVEKKTITWVWLKPESKLVFSTKQHSKQRVIYYSQKNITNLDYHRRDR</sequence>
<proteinExistence type="predicted"/>
<organism evidence="1 2">
    <name type="scientific">Rossellomorea vietnamensis</name>
    <dbReference type="NCBI Taxonomy" id="218284"/>
    <lineage>
        <taxon>Bacteria</taxon>
        <taxon>Bacillati</taxon>
        <taxon>Bacillota</taxon>
        <taxon>Bacilli</taxon>
        <taxon>Bacillales</taxon>
        <taxon>Bacillaceae</taxon>
        <taxon>Rossellomorea</taxon>
    </lineage>
</organism>
<gene>
    <name evidence="1" type="ORF">AM506_12520</name>
</gene>
<evidence type="ECO:0000313" key="1">
    <source>
        <dbReference type="EMBL" id="KPL59328.1"/>
    </source>
</evidence>
<reference evidence="1 2" key="1">
    <citation type="submission" date="2015-08" db="EMBL/GenBank/DDBJ databases">
        <title>Draft Genome Sequence of Bacillus vietnamensis UCD-SED5.</title>
        <authorList>
            <person name="Lee R.D."/>
            <person name="Jospin G."/>
            <person name="Lang J.M."/>
            <person name="Coil D.A."/>
            <person name="Eisen J.A."/>
        </authorList>
    </citation>
    <scope>NUCLEOTIDE SEQUENCE [LARGE SCALE GENOMIC DNA]</scope>
    <source>
        <strain evidence="1 2">UCD-SED5</strain>
    </source>
</reference>
<evidence type="ECO:0000313" key="2">
    <source>
        <dbReference type="Proteomes" id="UP000050398"/>
    </source>
</evidence>